<evidence type="ECO:0000313" key="2">
    <source>
        <dbReference type="Proteomes" id="UP000008514"/>
    </source>
</evidence>
<reference evidence="1" key="2">
    <citation type="submission" date="2012-09" db="EMBL/GenBank/DDBJ databases">
        <title>The complete sequence of Psychroflexus torquis an extreme psychrophile from sea-ice that is stimulated by light.</title>
        <authorList>
            <person name="Feng S."/>
            <person name="Powell S.M."/>
            <person name="Bowman J.P."/>
        </authorList>
    </citation>
    <scope>NUCLEOTIDE SEQUENCE [LARGE SCALE GENOMIC DNA]</scope>
    <source>
        <strain evidence="1">ATCC 700755</strain>
    </source>
</reference>
<dbReference type="KEGG" id="ptq:P700755_002816"/>
<dbReference type="Proteomes" id="UP000008514">
    <property type="component" value="Chromosome"/>
</dbReference>
<keyword evidence="2" id="KW-1185">Reference proteome</keyword>
<gene>
    <name evidence="1" type="ordered locus">P700755_002816</name>
</gene>
<dbReference type="AlphaFoldDB" id="K4IGS0"/>
<dbReference type="RefSeq" id="WP_015025091.1">
    <property type="nucleotide sequence ID" value="NC_018721.1"/>
</dbReference>
<evidence type="ECO:0008006" key="3">
    <source>
        <dbReference type="Google" id="ProtNLM"/>
    </source>
</evidence>
<protein>
    <recommendedName>
        <fullName evidence="3">N-acetyltransferase domain-containing protein</fullName>
    </recommendedName>
</protein>
<dbReference type="EMBL" id="CP003879">
    <property type="protein sequence ID" value="AFU69534.1"/>
    <property type="molecule type" value="Genomic_DNA"/>
</dbReference>
<reference evidence="1" key="1">
    <citation type="submission" date="2006-03" db="EMBL/GenBank/DDBJ databases">
        <authorList>
            <person name="Bowman J."/>
            <person name="Ferriera S."/>
            <person name="Johnson J."/>
            <person name="Kravitz S."/>
            <person name="Halpern A."/>
            <person name="Remington K."/>
            <person name="Beeson K."/>
            <person name="Tran B."/>
            <person name="Rogers Y.-H."/>
            <person name="Friedman R."/>
            <person name="Venter J.C."/>
        </authorList>
    </citation>
    <scope>NUCLEOTIDE SEQUENCE [LARGE SCALE GENOMIC DNA]</scope>
    <source>
        <strain evidence="1">ATCC 700755</strain>
    </source>
</reference>
<dbReference type="HOGENOM" id="CLU_125389_1_0_10"/>
<dbReference type="OrthoDB" id="956078at2"/>
<evidence type="ECO:0000313" key="1">
    <source>
        <dbReference type="EMBL" id="AFU69534.1"/>
    </source>
</evidence>
<accession>K4IGS0</accession>
<dbReference type="eggNOG" id="ENOG50329K3">
    <property type="taxonomic scope" value="Bacteria"/>
</dbReference>
<name>K4IGS0_PSYTT</name>
<sequence>MKKIEQGFIIDRLTDSILNTISGDSFQTEISTLKKSDLKNILKKNGWNFDWKTEFNDLKKEIYKLTIVNNPDIIQGLLSVTIESDHIYMDLLESAPFNIGKEKLYEGVAGNLVAYACKTSFQKGYEGFVVFTAKSRLIKHYEETLGAYHFKNQRMIIDTELAKFLMTKYFKTR</sequence>
<organism evidence="1 2">
    <name type="scientific">Psychroflexus torquis (strain ATCC 700755 / CIP 106069 / ACAM 623)</name>
    <dbReference type="NCBI Taxonomy" id="313595"/>
    <lineage>
        <taxon>Bacteria</taxon>
        <taxon>Pseudomonadati</taxon>
        <taxon>Bacteroidota</taxon>
        <taxon>Flavobacteriia</taxon>
        <taxon>Flavobacteriales</taxon>
        <taxon>Flavobacteriaceae</taxon>
        <taxon>Psychroflexus</taxon>
    </lineage>
</organism>
<proteinExistence type="predicted"/>